<feature type="compositionally biased region" description="Polar residues" evidence="1">
    <location>
        <begin position="50"/>
        <end position="68"/>
    </location>
</feature>
<feature type="region of interest" description="Disordered" evidence="1">
    <location>
        <begin position="50"/>
        <end position="78"/>
    </location>
</feature>
<dbReference type="AlphaFoldDB" id="A0AAV4MZ81"/>
<name>A0AAV4MZ81_CAEEX</name>
<evidence type="ECO:0000256" key="1">
    <source>
        <dbReference type="SAM" id="MobiDB-lite"/>
    </source>
</evidence>
<protein>
    <submittedName>
        <fullName evidence="2">Uncharacterized protein</fullName>
    </submittedName>
</protein>
<organism evidence="2 3">
    <name type="scientific">Caerostris extrusa</name>
    <name type="common">Bark spider</name>
    <name type="synonym">Caerostris bankana</name>
    <dbReference type="NCBI Taxonomy" id="172846"/>
    <lineage>
        <taxon>Eukaryota</taxon>
        <taxon>Metazoa</taxon>
        <taxon>Ecdysozoa</taxon>
        <taxon>Arthropoda</taxon>
        <taxon>Chelicerata</taxon>
        <taxon>Arachnida</taxon>
        <taxon>Araneae</taxon>
        <taxon>Araneomorphae</taxon>
        <taxon>Entelegynae</taxon>
        <taxon>Araneoidea</taxon>
        <taxon>Araneidae</taxon>
        <taxon>Caerostris</taxon>
    </lineage>
</organism>
<comment type="caution">
    <text evidence="2">The sequence shown here is derived from an EMBL/GenBank/DDBJ whole genome shotgun (WGS) entry which is preliminary data.</text>
</comment>
<evidence type="ECO:0000313" key="3">
    <source>
        <dbReference type="Proteomes" id="UP001054945"/>
    </source>
</evidence>
<keyword evidence="3" id="KW-1185">Reference proteome</keyword>
<evidence type="ECO:0000313" key="2">
    <source>
        <dbReference type="EMBL" id="GIX76304.1"/>
    </source>
</evidence>
<feature type="region of interest" description="Disordered" evidence="1">
    <location>
        <begin position="1"/>
        <end position="29"/>
    </location>
</feature>
<reference evidence="2 3" key="1">
    <citation type="submission" date="2021-06" db="EMBL/GenBank/DDBJ databases">
        <title>Caerostris extrusa draft genome.</title>
        <authorList>
            <person name="Kono N."/>
            <person name="Arakawa K."/>
        </authorList>
    </citation>
    <scope>NUCLEOTIDE SEQUENCE [LARGE SCALE GENOMIC DNA]</scope>
</reference>
<dbReference type="Proteomes" id="UP001054945">
    <property type="component" value="Unassembled WGS sequence"/>
</dbReference>
<dbReference type="EMBL" id="BPLR01020245">
    <property type="protein sequence ID" value="GIX76304.1"/>
    <property type="molecule type" value="Genomic_DNA"/>
</dbReference>
<proteinExistence type="predicted"/>
<gene>
    <name evidence="2" type="ORF">CEXT_499741</name>
</gene>
<sequence length="99" mass="11179">MLPISKQKFQSTAATPAELAPRVAGKRRRSNLRRTRIFWIIRTAQLAHSSGRVTSAATGRNKRSTLTMTKRDKVRDTPSLGKQQLLEREAAPFYLMAII</sequence>
<accession>A0AAV4MZ81</accession>